<dbReference type="PANTHER" id="PTHR32294">
    <property type="entry name" value="DNA POLYMERASE III SUBUNIT ALPHA"/>
    <property type="match status" value="1"/>
</dbReference>
<dbReference type="GO" id="GO:0008408">
    <property type="term" value="F:3'-5' exonuclease activity"/>
    <property type="evidence" value="ECO:0007669"/>
    <property type="project" value="InterPro"/>
</dbReference>
<evidence type="ECO:0000256" key="2">
    <source>
        <dbReference type="ARBA" id="ARBA00022679"/>
    </source>
</evidence>
<keyword evidence="2" id="KW-0808">Transferase</keyword>
<dbReference type="Gene3D" id="1.10.10.1600">
    <property type="entry name" value="Bacterial DNA polymerase III alpha subunit, thumb domain"/>
    <property type="match status" value="1"/>
</dbReference>
<evidence type="ECO:0000256" key="4">
    <source>
        <dbReference type="ARBA" id="ARBA00022705"/>
    </source>
</evidence>
<evidence type="ECO:0000256" key="6">
    <source>
        <dbReference type="ARBA" id="ARBA00049244"/>
    </source>
</evidence>
<dbReference type="Pfam" id="PF07733">
    <property type="entry name" value="DNA_pol3_alpha"/>
    <property type="match status" value="1"/>
</dbReference>
<dbReference type="Pfam" id="PF17657">
    <property type="entry name" value="DNA_pol3_finger"/>
    <property type="match status" value="1"/>
</dbReference>
<dbReference type="InterPro" id="IPR029460">
    <property type="entry name" value="DNAPol_HHH"/>
</dbReference>
<dbReference type="GO" id="GO:0006260">
    <property type="term" value="P:DNA replication"/>
    <property type="evidence" value="ECO:0007669"/>
    <property type="project" value="UniProtKB-KW"/>
</dbReference>
<dbReference type="Pfam" id="PF14579">
    <property type="entry name" value="HHH_6"/>
    <property type="match status" value="1"/>
</dbReference>
<dbReference type="Gene3D" id="1.10.150.870">
    <property type="match status" value="1"/>
</dbReference>
<dbReference type="GO" id="GO:0003887">
    <property type="term" value="F:DNA-directed DNA polymerase activity"/>
    <property type="evidence" value="ECO:0007669"/>
    <property type="project" value="UniProtKB-KW"/>
</dbReference>
<dbReference type="InterPro" id="IPR041931">
    <property type="entry name" value="DNA_pol3_alpha_thumb_dom"/>
</dbReference>
<evidence type="ECO:0000313" key="9">
    <source>
        <dbReference type="Proteomes" id="UP000176639"/>
    </source>
</evidence>
<keyword evidence="5" id="KW-0239">DNA-directed DNA polymerase</keyword>
<dbReference type="SMART" id="SM00481">
    <property type="entry name" value="POLIIIAc"/>
    <property type="match status" value="1"/>
</dbReference>
<dbReference type="InterPro" id="IPR016195">
    <property type="entry name" value="Pol/histidinol_Pase-like"/>
</dbReference>
<dbReference type="PANTHER" id="PTHR32294:SF0">
    <property type="entry name" value="DNA POLYMERASE III SUBUNIT ALPHA"/>
    <property type="match status" value="1"/>
</dbReference>
<accession>A0A1F5B135</accession>
<proteinExistence type="predicted"/>
<dbReference type="Proteomes" id="UP000176639">
    <property type="component" value="Unassembled WGS sequence"/>
</dbReference>
<dbReference type="InterPro" id="IPR040982">
    <property type="entry name" value="DNA_pol3_finger"/>
</dbReference>
<dbReference type="Pfam" id="PF02811">
    <property type="entry name" value="PHP"/>
    <property type="match status" value="1"/>
</dbReference>
<organism evidence="8 9">
    <name type="scientific">Candidatus Azambacteria bacterium RBG_16_47_10</name>
    <dbReference type="NCBI Taxonomy" id="1797292"/>
    <lineage>
        <taxon>Bacteria</taxon>
        <taxon>Candidatus Azamiibacteriota</taxon>
    </lineage>
</organism>
<dbReference type="SUPFAM" id="SSF160975">
    <property type="entry name" value="AF1531-like"/>
    <property type="match status" value="1"/>
</dbReference>
<reference evidence="8 9" key="1">
    <citation type="journal article" date="2016" name="Nat. Commun.">
        <title>Thousands of microbial genomes shed light on interconnected biogeochemical processes in an aquifer system.</title>
        <authorList>
            <person name="Anantharaman K."/>
            <person name="Brown C.T."/>
            <person name="Hug L.A."/>
            <person name="Sharon I."/>
            <person name="Castelle C.J."/>
            <person name="Probst A.J."/>
            <person name="Thomas B.C."/>
            <person name="Singh A."/>
            <person name="Wilkins M.J."/>
            <person name="Karaoz U."/>
            <person name="Brodie E.L."/>
            <person name="Williams K.H."/>
            <person name="Hubbard S.S."/>
            <person name="Banfield J.F."/>
        </authorList>
    </citation>
    <scope>NUCLEOTIDE SEQUENCE [LARGE SCALE GENOMIC DNA]</scope>
</reference>
<dbReference type="NCBIfam" id="NF004226">
    <property type="entry name" value="PRK05673.1"/>
    <property type="match status" value="1"/>
</dbReference>
<dbReference type="EC" id="2.7.7.7" evidence="1"/>
<keyword evidence="3" id="KW-0548">Nucleotidyltransferase</keyword>
<evidence type="ECO:0000256" key="3">
    <source>
        <dbReference type="ARBA" id="ARBA00022695"/>
    </source>
</evidence>
<dbReference type="SUPFAM" id="SSF89550">
    <property type="entry name" value="PHP domain-like"/>
    <property type="match status" value="1"/>
</dbReference>
<comment type="catalytic activity">
    <reaction evidence="6">
        <text>DNA(n) + a 2'-deoxyribonucleoside 5'-triphosphate = DNA(n+1) + diphosphate</text>
        <dbReference type="Rhea" id="RHEA:22508"/>
        <dbReference type="Rhea" id="RHEA-COMP:17339"/>
        <dbReference type="Rhea" id="RHEA-COMP:17340"/>
        <dbReference type="ChEBI" id="CHEBI:33019"/>
        <dbReference type="ChEBI" id="CHEBI:61560"/>
        <dbReference type="ChEBI" id="CHEBI:173112"/>
        <dbReference type="EC" id="2.7.7.7"/>
    </reaction>
</comment>
<dbReference type="AlphaFoldDB" id="A0A1F5B135"/>
<dbReference type="CDD" id="cd12113">
    <property type="entry name" value="PHP_PolIIIA_DnaE3"/>
    <property type="match status" value="1"/>
</dbReference>
<dbReference type="NCBIfam" id="TIGR00594">
    <property type="entry name" value="polc"/>
    <property type="match status" value="1"/>
</dbReference>
<name>A0A1F5B135_9BACT</name>
<feature type="domain" description="Polymerase/histidinol phosphatase N-terminal" evidence="7">
    <location>
        <begin position="4"/>
        <end position="71"/>
    </location>
</feature>
<gene>
    <name evidence="8" type="ORF">A2Z10_01695</name>
</gene>
<dbReference type="InterPro" id="IPR004013">
    <property type="entry name" value="PHP_dom"/>
</dbReference>
<protein>
    <recommendedName>
        <fullName evidence="1">DNA-directed DNA polymerase</fullName>
        <ecNumber evidence="1">2.7.7.7</ecNumber>
    </recommendedName>
</protein>
<sequence length="990" mass="111045">MKFVHLHVHSHYSLLDGLSKIEDLILKTKELGMDSVALTDHGSLYGIIEFYKTAKKHGIKPIVGAEVYVAPRRLDDKQAGIDDRRFHLVLLAQNDIGYKNLVKLVTIANLQGFYYKPRIDKDVLREYSEGLIALSACLSGEIPRAIAGQDFELAETLIATYKDIFGKENFYLEIAHHPKIKLQDTVNKKIIEYAKTFDLNLVATCDAHYLMKEDAKAQDTLMAVQTGAKLGEGDRISLAQDDFSLKSPEEMYETFPYLKEALENTQAIADRCNVTIELGKSQLPHFEVPKGQTPDSFLRDLCLKNLPDRYPEPTKETFERLDYELSVIIKTGFASYFLIVQDFVNWAKNNGVVVGPGRGSAAGSIIAYILNITNVDPIKYELLFERFLNPERISMPDIDIDFADTGRDKVLDYVAKKYGDDHVAQIITFGTMAARAAVRDTGRALGITYGTCDMLAKLIPFGSTLGEALENVQELKDLYETNPEVKTLIDTAKKLEGVARHASTHACGVVISREPLETIVPLQYATKSQDESGNGIKDERKQIVTQYEMHAIEDLGLLKMDFLGLKNLSIIEETITIIEARHGKRVNLNKIPLDDKKTYKLLQEARTTGVFQLESAGMKRYLKELMPTEFEDIVAMVALFRPGPMDLIPDFVARKHGRAKIKYLHPSMEKILKNTYGIIVYQEQVMAIAKEMAGFTLPQADTLRKAIGKKIKSLLDQQRDILIEGMIKHDIAPETAQKVWEFVEPFARYGFNRSHAVCYGLIGYQTAFLKTHFPAEFMAALMTSDFGDIERVAFLVQEAKTMGIDVLPPTVNKSLKMFTVISDKEIRFGLAAIKNVGEAIVEAIIAARGDEPFTSIEDLIDRTKHKDLNKKSFEALIKCGAMEDFGERATLLSNLDALLDYARHVQKNTDNPQINLFASAADPNAKTMNAIRMKPTEPATSKQKLAWEKELLGLYISDHPLSEYREQLGKTAIPIHDISSNILGKVVRVG</sequence>
<dbReference type="InterPro" id="IPR011708">
    <property type="entry name" value="DNA_pol3_alpha_NTPase_dom"/>
</dbReference>
<comment type="caution">
    <text evidence="8">The sequence shown here is derived from an EMBL/GenBank/DDBJ whole genome shotgun (WGS) entry which is preliminary data.</text>
</comment>
<dbReference type="NCBIfam" id="NF005298">
    <property type="entry name" value="PRK06826.1"/>
    <property type="match status" value="1"/>
</dbReference>
<dbReference type="Gene3D" id="3.20.20.140">
    <property type="entry name" value="Metal-dependent hydrolases"/>
    <property type="match status" value="1"/>
</dbReference>
<evidence type="ECO:0000256" key="5">
    <source>
        <dbReference type="ARBA" id="ARBA00022932"/>
    </source>
</evidence>
<evidence type="ECO:0000313" key="8">
    <source>
        <dbReference type="EMBL" id="OGD24339.1"/>
    </source>
</evidence>
<evidence type="ECO:0000256" key="1">
    <source>
        <dbReference type="ARBA" id="ARBA00012417"/>
    </source>
</evidence>
<dbReference type="EMBL" id="MEYI01000005">
    <property type="protein sequence ID" value="OGD24339.1"/>
    <property type="molecule type" value="Genomic_DNA"/>
</dbReference>
<dbReference type="InterPro" id="IPR003141">
    <property type="entry name" value="Pol/His_phosphatase_N"/>
</dbReference>
<keyword evidence="4" id="KW-0235">DNA replication</keyword>
<feature type="non-terminal residue" evidence="8">
    <location>
        <position position="990"/>
    </location>
</feature>
<dbReference type="InterPro" id="IPR004805">
    <property type="entry name" value="DnaE2/DnaE/PolC"/>
</dbReference>
<evidence type="ECO:0000259" key="7">
    <source>
        <dbReference type="SMART" id="SM00481"/>
    </source>
</evidence>